<protein>
    <submittedName>
        <fullName evidence="2">Uncharacterized protein</fullName>
    </submittedName>
</protein>
<accession>A0A0A9AG30</accession>
<dbReference type="EMBL" id="GBRH01247301">
    <property type="protein sequence ID" value="JAD50594.1"/>
    <property type="molecule type" value="Transcribed_RNA"/>
</dbReference>
<reference evidence="2" key="2">
    <citation type="journal article" date="2015" name="Data Brief">
        <title>Shoot transcriptome of the giant reed, Arundo donax.</title>
        <authorList>
            <person name="Barrero R.A."/>
            <person name="Guerrero F.D."/>
            <person name="Moolhuijzen P."/>
            <person name="Goolsby J.A."/>
            <person name="Tidwell J."/>
            <person name="Bellgard S.E."/>
            <person name="Bellgard M.I."/>
        </authorList>
    </citation>
    <scope>NUCLEOTIDE SEQUENCE</scope>
    <source>
        <tissue evidence="2">Shoot tissue taken approximately 20 cm above the soil surface</tissue>
    </source>
</reference>
<dbReference type="AlphaFoldDB" id="A0A0A9AG30"/>
<sequence>MSLLSGMLCSTGLRPQATSRMNAPKANTSVRGEAFPVRASSGAR</sequence>
<evidence type="ECO:0000313" key="2">
    <source>
        <dbReference type="EMBL" id="JAD50594.1"/>
    </source>
</evidence>
<feature type="compositionally biased region" description="Polar residues" evidence="1">
    <location>
        <begin position="16"/>
        <end position="30"/>
    </location>
</feature>
<name>A0A0A9AG30_ARUDO</name>
<proteinExistence type="predicted"/>
<reference evidence="2" key="1">
    <citation type="submission" date="2014-09" db="EMBL/GenBank/DDBJ databases">
        <authorList>
            <person name="Magalhaes I.L.F."/>
            <person name="Oliveira U."/>
            <person name="Santos F.R."/>
            <person name="Vidigal T.H.D.A."/>
            <person name="Brescovit A.D."/>
            <person name="Santos A.J."/>
        </authorList>
    </citation>
    <scope>NUCLEOTIDE SEQUENCE</scope>
    <source>
        <tissue evidence="2">Shoot tissue taken approximately 20 cm above the soil surface</tissue>
    </source>
</reference>
<organism evidence="2">
    <name type="scientific">Arundo donax</name>
    <name type="common">Giant reed</name>
    <name type="synonym">Donax arundinaceus</name>
    <dbReference type="NCBI Taxonomy" id="35708"/>
    <lineage>
        <taxon>Eukaryota</taxon>
        <taxon>Viridiplantae</taxon>
        <taxon>Streptophyta</taxon>
        <taxon>Embryophyta</taxon>
        <taxon>Tracheophyta</taxon>
        <taxon>Spermatophyta</taxon>
        <taxon>Magnoliopsida</taxon>
        <taxon>Liliopsida</taxon>
        <taxon>Poales</taxon>
        <taxon>Poaceae</taxon>
        <taxon>PACMAD clade</taxon>
        <taxon>Arundinoideae</taxon>
        <taxon>Arundineae</taxon>
        <taxon>Arundo</taxon>
    </lineage>
</organism>
<feature type="region of interest" description="Disordered" evidence="1">
    <location>
        <begin position="1"/>
        <end position="44"/>
    </location>
</feature>
<evidence type="ECO:0000256" key="1">
    <source>
        <dbReference type="SAM" id="MobiDB-lite"/>
    </source>
</evidence>